<dbReference type="SUPFAM" id="SSF54637">
    <property type="entry name" value="Thioesterase/thiol ester dehydrase-isomerase"/>
    <property type="match status" value="1"/>
</dbReference>
<evidence type="ECO:0000256" key="18">
    <source>
        <dbReference type="ARBA" id="ARBA00083956"/>
    </source>
</evidence>
<dbReference type="CDD" id="cd03443">
    <property type="entry name" value="PaaI_thioesterase"/>
    <property type="match status" value="1"/>
</dbReference>
<keyword evidence="12" id="KW-0539">Nucleus</keyword>
<keyword evidence="8" id="KW-0007">Acetylation</keyword>
<dbReference type="GO" id="GO:0005634">
    <property type="term" value="C:nucleus"/>
    <property type="evidence" value="ECO:0007669"/>
    <property type="project" value="UniProtKB-SubCell"/>
</dbReference>
<name>A0AAV1DGN7_OLDCO</name>
<evidence type="ECO:0000256" key="16">
    <source>
        <dbReference type="ARBA" id="ARBA00067273"/>
    </source>
</evidence>
<dbReference type="GO" id="GO:0005829">
    <property type="term" value="C:cytosol"/>
    <property type="evidence" value="ECO:0007669"/>
    <property type="project" value="UniProtKB-SubCell"/>
</dbReference>
<dbReference type="InterPro" id="IPR006683">
    <property type="entry name" value="Thioestr_dom"/>
</dbReference>
<dbReference type="Proteomes" id="UP001161247">
    <property type="component" value="Chromosome 5"/>
</dbReference>
<evidence type="ECO:0000256" key="14">
    <source>
        <dbReference type="ARBA" id="ARBA00058205"/>
    </source>
</evidence>
<dbReference type="GO" id="GO:0047617">
    <property type="term" value="F:fatty acyl-CoA hydrolase activity"/>
    <property type="evidence" value="ECO:0007669"/>
    <property type="project" value="InterPro"/>
</dbReference>
<dbReference type="Gene3D" id="3.10.129.10">
    <property type="entry name" value="Hotdog Thioesterase"/>
    <property type="match status" value="1"/>
</dbReference>
<evidence type="ECO:0000256" key="1">
    <source>
        <dbReference type="ARBA" id="ARBA00004123"/>
    </source>
</evidence>
<dbReference type="EMBL" id="OX459122">
    <property type="protein sequence ID" value="CAI9106910.1"/>
    <property type="molecule type" value="Genomic_DNA"/>
</dbReference>
<dbReference type="GO" id="GO:0005819">
    <property type="term" value="C:spindle"/>
    <property type="evidence" value="ECO:0007669"/>
    <property type="project" value="UniProtKB-SubCell"/>
</dbReference>
<sequence>MAFGVLTVILLSSLAKQWPSSKELQIERKMENAKEFLEISKEESERVSRLTFPPHRVNIDHSFYEYYALRGIRVDRVEPGFVSCTFKVPSRLIDRNGNLASGAVANLVDEMGGALVHVEGLPMNVSVDMSISYLSTAKLDDELEISSKLLGRKGGYSGTVVLIKNKATGELIAEGRHSLFGRHASKM</sequence>
<dbReference type="InterPro" id="IPR039298">
    <property type="entry name" value="ACOT13"/>
</dbReference>
<comment type="subcellular location">
    <subcellularLocation>
        <location evidence="3">Cytoplasm</location>
        <location evidence="3">Cytoskeleton</location>
        <location evidence="3">Spindle</location>
    </subcellularLocation>
    <subcellularLocation>
        <location evidence="4">Cytoplasm</location>
        <location evidence="4">Cytosol</location>
    </subcellularLocation>
    <subcellularLocation>
        <location evidence="2">Mitochondrion</location>
    </subcellularLocation>
    <subcellularLocation>
        <location evidence="1">Nucleus</location>
    </subcellularLocation>
</comment>
<comment type="catalytic activity">
    <reaction evidence="13">
        <text>a fatty acyl-CoA + H2O = a fatty acid + CoA + H(+)</text>
        <dbReference type="Rhea" id="RHEA:16781"/>
        <dbReference type="ChEBI" id="CHEBI:15377"/>
        <dbReference type="ChEBI" id="CHEBI:15378"/>
        <dbReference type="ChEBI" id="CHEBI:28868"/>
        <dbReference type="ChEBI" id="CHEBI:57287"/>
        <dbReference type="ChEBI" id="CHEBI:77636"/>
    </reaction>
    <physiologicalReaction direction="left-to-right" evidence="13">
        <dbReference type="Rhea" id="RHEA:16782"/>
    </physiologicalReaction>
</comment>
<evidence type="ECO:0000256" key="3">
    <source>
        <dbReference type="ARBA" id="ARBA00004186"/>
    </source>
</evidence>
<keyword evidence="10" id="KW-0496">Mitochondrion</keyword>
<dbReference type="Pfam" id="PF03061">
    <property type="entry name" value="4HBT"/>
    <property type="match status" value="1"/>
</dbReference>
<evidence type="ECO:0000256" key="17">
    <source>
        <dbReference type="ARBA" id="ARBA00081533"/>
    </source>
</evidence>
<keyword evidence="11" id="KW-0206">Cytoskeleton</keyword>
<comment type="similarity">
    <text evidence="5">Belongs to the thioesterase PaaI family.</text>
</comment>
<evidence type="ECO:0000259" key="20">
    <source>
        <dbReference type="Pfam" id="PF03061"/>
    </source>
</evidence>
<evidence type="ECO:0000313" key="22">
    <source>
        <dbReference type="Proteomes" id="UP001161247"/>
    </source>
</evidence>
<dbReference type="PANTHER" id="PTHR21660">
    <property type="entry name" value="THIOESTERASE SUPERFAMILY MEMBER-RELATED"/>
    <property type="match status" value="1"/>
</dbReference>
<protein>
    <recommendedName>
        <fullName evidence="16">Acyl-coenzyme A thioesterase 13</fullName>
    </recommendedName>
    <alternativeName>
        <fullName evidence="17">Hotdog-fold thioesterase superfamily member 2</fullName>
    </alternativeName>
    <alternativeName>
        <fullName evidence="18">Thioesterase superfamily member 2</fullName>
    </alternativeName>
</protein>
<dbReference type="AlphaFoldDB" id="A0AAV1DGN7"/>
<evidence type="ECO:0000256" key="6">
    <source>
        <dbReference type="ARBA" id="ARBA00022490"/>
    </source>
</evidence>
<evidence type="ECO:0000256" key="7">
    <source>
        <dbReference type="ARBA" id="ARBA00022801"/>
    </source>
</evidence>
<evidence type="ECO:0000256" key="15">
    <source>
        <dbReference type="ARBA" id="ARBA00064709"/>
    </source>
</evidence>
<keyword evidence="19" id="KW-0732">Signal</keyword>
<dbReference type="FunFam" id="3.10.129.10:FF:000021">
    <property type="entry name" value="Acyl-coenzyme A thioesterase 13"/>
    <property type="match status" value="1"/>
</dbReference>
<keyword evidence="6" id="KW-0963">Cytoplasm</keyword>
<comment type="subunit">
    <text evidence="15">Homotetramer. Interacts with PCTP.</text>
</comment>
<feature type="domain" description="Thioesterase" evidence="20">
    <location>
        <begin position="96"/>
        <end position="149"/>
    </location>
</feature>
<keyword evidence="22" id="KW-1185">Reference proteome</keyword>
<evidence type="ECO:0000256" key="19">
    <source>
        <dbReference type="SAM" id="SignalP"/>
    </source>
</evidence>
<evidence type="ECO:0000256" key="9">
    <source>
        <dbReference type="ARBA" id="ARBA00023098"/>
    </source>
</evidence>
<proteinExistence type="inferred from homology"/>
<evidence type="ECO:0000256" key="8">
    <source>
        <dbReference type="ARBA" id="ARBA00022990"/>
    </source>
</evidence>
<evidence type="ECO:0000256" key="11">
    <source>
        <dbReference type="ARBA" id="ARBA00023212"/>
    </source>
</evidence>
<evidence type="ECO:0000313" key="21">
    <source>
        <dbReference type="EMBL" id="CAI9106910.1"/>
    </source>
</evidence>
<dbReference type="GO" id="GO:0005739">
    <property type="term" value="C:mitochondrion"/>
    <property type="evidence" value="ECO:0007669"/>
    <property type="project" value="UniProtKB-SubCell"/>
</dbReference>
<organism evidence="21 22">
    <name type="scientific">Oldenlandia corymbosa var. corymbosa</name>
    <dbReference type="NCBI Taxonomy" id="529605"/>
    <lineage>
        <taxon>Eukaryota</taxon>
        <taxon>Viridiplantae</taxon>
        <taxon>Streptophyta</taxon>
        <taxon>Embryophyta</taxon>
        <taxon>Tracheophyta</taxon>
        <taxon>Spermatophyta</taxon>
        <taxon>Magnoliopsida</taxon>
        <taxon>eudicotyledons</taxon>
        <taxon>Gunneridae</taxon>
        <taxon>Pentapetalae</taxon>
        <taxon>asterids</taxon>
        <taxon>lamiids</taxon>
        <taxon>Gentianales</taxon>
        <taxon>Rubiaceae</taxon>
        <taxon>Rubioideae</taxon>
        <taxon>Spermacoceae</taxon>
        <taxon>Hedyotis-Oldenlandia complex</taxon>
        <taxon>Oldenlandia</taxon>
    </lineage>
</organism>
<evidence type="ECO:0000256" key="4">
    <source>
        <dbReference type="ARBA" id="ARBA00004514"/>
    </source>
</evidence>
<reference evidence="21" key="1">
    <citation type="submission" date="2023-03" db="EMBL/GenBank/DDBJ databases">
        <authorList>
            <person name="Julca I."/>
        </authorList>
    </citation>
    <scope>NUCLEOTIDE SEQUENCE</scope>
</reference>
<feature type="chain" id="PRO_5043987454" description="Acyl-coenzyme A thioesterase 13" evidence="19">
    <location>
        <begin position="16"/>
        <end position="187"/>
    </location>
</feature>
<comment type="function">
    <text evidence="14">Catalyzes the hydrolysis of acyl-CoAs into free fatty acids and coenzyme A (CoASH), regulating their respective intracellular levels. Has acyl-CoA thioesterase activity towards medium (C12) and long-chain (C18) fatty acyl-CoA substrates. Can also hydrolyze 3-hydroxyphenylacetyl-CoA and 3,4-dihydroxyphenylacetyl-CoA (in vitro). May play a role in controlling adaptive thermogenesis.</text>
</comment>
<evidence type="ECO:0000256" key="2">
    <source>
        <dbReference type="ARBA" id="ARBA00004173"/>
    </source>
</evidence>
<evidence type="ECO:0000256" key="10">
    <source>
        <dbReference type="ARBA" id="ARBA00023128"/>
    </source>
</evidence>
<keyword evidence="7" id="KW-0378">Hydrolase</keyword>
<feature type="signal peptide" evidence="19">
    <location>
        <begin position="1"/>
        <end position="15"/>
    </location>
</feature>
<dbReference type="InterPro" id="IPR029069">
    <property type="entry name" value="HotDog_dom_sf"/>
</dbReference>
<evidence type="ECO:0000256" key="12">
    <source>
        <dbReference type="ARBA" id="ARBA00023242"/>
    </source>
</evidence>
<evidence type="ECO:0000256" key="13">
    <source>
        <dbReference type="ARBA" id="ARBA00052976"/>
    </source>
</evidence>
<dbReference type="GO" id="GO:0006629">
    <property type="term" value="P:lipid metabolic process"/>
    <property type="evidence" value="ECO:0007669"/>
    <property type="project" value="UniProtKB-KW"/>
</dbReference>
<evidence type="ECO:0000256" key="5">
    <source>
        <dbReference type="ARBA" id="ARBA00008324"/>
    </source>
</evidence>
<gene>
    <name evidence="21" type="ORF">OLC1_LOCUS15344</name>
</gene>
<keyword evidence="9" id="KW-0443">Lipid metabolism</keyword>
<dbReference type="PANTHER" id="PTHR21660:SF8">
    <property type="entry name" value="OS02G0521700 PROTEIN"/>
    <property type="match status" value="1"/>
</dbReference>
<accession>A0AAV1DGN7</accession>